<protein>
    <submittedName>
        <fullName evidence="2">Uncharacterized protein</fullName>
    </submittedName>
</protein>
<evidence type="ECO:0000313" key="2">
    <source>
        <dbReference type="EMBL" id="KAJ1207879.1"/>
    </source>
</evidence>
<keyword evidence="3" id="KW-1185">Reference proteome</keyword>
<accession>A0AAV7W6W7</accession>
<evidence type="ECO:0000256" key="1">
    <source>
        <dbReference type="SAM" id="MobiDB-lite"/>
    </source>
</evidence>
<reference evidence="2" key="1">
    <citation type="journal article" date="2022" name="bioRxiv">
        <title>Sequencing and chromosome-scale assembly of the giantPleurodeles waltlgenome.</title>
        <authorList>
            <person name="Brown T."/>
            <person name="Elewa A."/>
            <person name="Iarovenko S."/>
            <person name="Subramanian E."/>
            <person name="Araus A.J."/>
            <person name="Petzold A."/>
            <person name="Susuki M."/>
            <person name="Suzuki K.-i.T."/>
            <person name="Hayashi T."/>
            <person name="Toyoda A."/>
            <person name="Oliveira C."/>
            <person name="Osipova E."/>
            <person name="Leigh N.D."/>
            <person name="Simon A."/>
            <person name="Yun M.H."/>
        </authorList>
    </citation>
    <scope>NUCLEOTIDE SEQUENCE</scope>
    <source>
        <strain evidence="2">20211129_DDA</strain>
        <tissue evidence="2">Liver</tissue>
    </source>
</reference>
<sequence length="91" mass="10228">MRRGRRGTSSAPAGLWEMESRAVPVLPEGREEPRKKILEESRATSSDPCMSKWSEGLFQRGYSFLTATDDCCPDCRPALALSLMMYGKARR</sequence>
<dbReference type="Proteomes" id="UP001066276">
    <property type="component" value="Chromosome 1_2"/>
</dbReference>
<dbReference type="EMBL" id="JANPWB010000002">
    <property type="protein sequence ID" value="KAJ1207879.1"/>
    <property type="molecule type" value="Genomic_DNA"/>
</dbReference>
<dbReference type="AlphaFoldDB" id="A0AAV7W6W7"/>
<organism evidence="2 3">
    <name type="scientific">Pleurodeles waltl</name>
    <name type="common">Iberian ribbed newt</name>
    <dbReference type="NCBI Taxonomy" id="8319"/>
    <lineage>
        <taxon>Eukaryota</taxon>
        <taxon>Metazoa</taxon>
        <taxon>Chordata</taxon>
        <taxon>Craniata</taxon>
        <taxon>Vertebrata</taxon>
        <taxon>Euteleostomi</taxon>
        <taxon>Amphibia</taxon>
        <taxon>Batrachia</taxon>
        <taxon>Caudata</taxon>
        <taxon>Salamandroidea</taxon>
        <taxon>Salamandridae</taxon>
        <taxon>Pleurodelinae</taxon>
        <taxon>Pleurodeles</taxon>
    </lineage>
</organism>
<evidence type="ECO:0000313" key="3">
    <source>
        <dbReference type="Proteomes" id="UP001066276"/>
    </source>
</evidence>
<name>A0AAV7W6W7_PLEWA</name>
<feature type="region of interest" description="Disordered" evidence="1">
    <location>
        <begin position="1"/>
        <end position="34"/>
    </location>
</feature>
<proteinExistence type="predicted"/>
<comment type="caution">
    <text evidence="2">The sequence shown here is derived from an EMBL/GenBank/DDBJ whole genome shotgun (WGS) entry which is preliminary data.</text>
</comment>
<gene>
    <name evidence="2" type="ORF">NDU88_003269</name>
</gene>